<dbReference type="SUPFAM" id="SSF57845">
    <property type="entry name" value="B-box zinc-binding domain"/>
    <property type="match status" value="1"/>
</dbReference>
<dbReference type="OrthoDB" id="10066958at2759"/>
<sequence>MASSLPTCDICMADDTTKPASIWCAECEEAECKIHDRKLNFYCSIHNKPCCVSCVSEKHSTCQTLKPLTEVVKGVKSSAAFEDLEDRATDISKLIGNLIKDKQDHKASVEFQKNKIMYQVQNARKTINIPLDKLETDLLDELDNKEKSQCKRIDSLIEKISKMYKNVNQIVNDLKRVKQHASDFQAFLVYLN</sequence>
<gene>
    <name evidence="1" type="ORF">MGAL_10B002433</name>
</gene>
<dbReference type="AlphaFoldDB" id="A0A8B6GTX0"/>
<accession>A0A8B6GTX0</accession>
<proteinExistence type="predicted"/>
<organism evidence="1 2">
    <name type="scientific">Mytilus galloprovincialis</name>
    <name type="common">Mediterranean mussel</name>
    <dbReference type="NCBI Taxonomy" id="29158"/>
    <lineage>
        <taxon>Eukaryota</taxon>
        <taxon>Metazoa</taxon>
        <taxon>Spiralia</taxon>
        <taxon>Lophotrochozoa</taxon>
        <taxon>Mollusca</taxon>
        <taxon>Bivalvia</taxon>
        <taxon>Autobranchia</taxon>
        <taxon>Pteriomorphia</taxon>
        <taxon>Mytilida</taxon>
        <taxon>Mytiloidea</taxon>
        <taxon>Mytilidae</taxon>
        <taxon>Mytilinae</taxon>
        <taxon>Mytilus</taxon>
    </lineage>
</organism>
<dbReference type="Gene3D" id="3.30.160.60">
    <property type="entry name" value="Classic Zinc Finger"/>
    <property type="match status" value="1"/>
</dbReference>
<keyword evidence="2" id="KW-1185">Reference proteome</keyword>
<protein>
    <recommendedName>
        <fullName evidence="3">B box-type domain-containing protein</fullName>
    </recommendedName>
</protein>
<dbReference type="Proteomes" id="UP000596742">
    <property type="component" value="Unassembled WGS sequence"/>
</dbReference>
<name>A0A8B6GTX0_MYTGA</name>
<evidence type="ECO:0008006" key="3">
    <source>
        <dbReference type="Google" id="ProtNLM"/>
    </source>
</evidence>
<reference evidence="1" key="1">
    <citation type="submission" date="2018-11" db="EMBL/GenBank/DDBJ databases">
        <authorList>
            <person name="Alioto T."/>
            <person name="Alioto T."/>
        </authorList>
    </citation>
    <scope>NUCLEOTIDE SEQUENCE</scope>
</reference>
<evidence type="ECO:0000313" key="1">
    <source>
        <dbReference type="EMBL" id="VDI69378.1"/>
    </source>
</evidence>
<evidence type="ECO:0000313" key="2">
    <source>
        <dbReference type="Proteomes" id="UP000596742"/>
    </source>
</evidence>
<dbReference type="EMBL" id="UYJE01009022">
    <property type="protein sequence ID" value="VDI69378.1"/>
    <property type="molecule type" value="Genomic_DNA"/>
</dbReference>
<comment type="caution">
    <text evidence="1">The sequence shown here is derived from an EMBL/GenBank/DDBJ whole genome shotgun (WGS) entry which is preliminary data.</text>
</comment>